<name>A0A814PQ13_ADIRI</name>
<keyword evidence="1" id="KW-0949">S-adenosyl-L-methionine</keyword>
<dbReference type="GO" id="GO:0004483">
    <property type="term" value="F:methyltransferase cap1 activity"/>
    <property type="evidence" value="ECO:0007669"/>
    <property type="project" value="UniProtKB-UniRule"/>
</dbReference>
<dbReference type="InterPro" id="IPR002877">
    <property type="entry name" value="RNA_MeTrfase_FtsJ_dom"/>
</dbReference>
<dbReference type="GO" id="GO:0016556">
    <property type="term" value="P:mRNA modification"/>
    <property type="evidence" value="ECO:0007669"/>
    <property type="project" value="UniProtKB-UniRule"/>
</dbReference>
<dbReference type="Gene3D" id="3.40.50.12760">
    <property type="match status" value="1"/>
</dbReference>
<dbReference type="GO" id="GO:0032259">
    <property type="term" value="P:methylation"/>
    <property type="evidence" value="ECO:0007669"/>
    <property type="project" value="UniProtKB-KW"/>
</dbReference>
<protein>
    <recommendedName>
        <fullName evidence="1">Cap-specific mRNA (nucleoside-2'-O-)-methyltransferase 1</fullName>
        <ecNumber evidence="1">2.1.1.57</ecNumber>
    </recommendedName>
    <alternativeName>
        <fullName evidence="1">Cap1 2'O-ribose methyltransferase 1</fullName>
    </alternativeName>
</protein>
<evidence type="ECO:0000259" key="2">
    <source>
        <dbReference type="Pfam" id="PF01728"/>
    </source>
</evidence>
<accession>A0A814PQ13</accession>
<evidence type="ECO:0000313" key="3">
    <source>
        <dbReference type="EMBL" id="CAF1109102.1"/>
    </source>
</evidence>
<reference evidence="3" key="1">
    <citation type="submission" date="2021-02" db="EMBL/GenBank/DDBJ databases">
        <authorList>
            <person name="Nowell W R."/>
        </authorList>
    </citation>
    <scope>NUCLEOTIDE SEQUENCE</scope>
</reference>
<dbReference type="InterPro" id="IPR050851">
    <property type="entry name" value="mRNA_Cap_2O-Ribose_MeTrfase"/>
</dbReference>
<dbReference type="GO" id="GO:0005737">
    <property type="term" value="C:cytoplasm"/>
    <property type="evidence" value="ECO:0007669"/>
    <property type="project" value="TreeGrafter"/>
</dbReference>
<comment type="catalytic activity">
    <reaction evidence="1">
        <text>a 5'-end (N(7)-methyl 5'-triphosphoguanosine)-ribonucleoside in mRNA + S-adenosyl-L-methionine = a 5'-end (N(7)-methyl 5'-triphosphoguanosine)-(2'-O-methyl-ribonucleoside) in mRNA + S-adenosyl-L-homocysteine + H(+)</text>
        <dbReference type="Rhea" id="RHEA:67020"/>
        <dbReference type="Rhea" id="RHEA-COMP:17167"/>
        <dbReference type="Rhea" id="RHEA-COMP:17168"/>
        <dbReference type="ChEBI" id="CHEBI:15378"/>
        <dbReference type="ChEBI" id="CHEBI:57856"/>
        <dbReference type="ChEBI" id="CHEBI:59789"/>
        <dbReference type="ChEBI" id="CHEBI:156461"/>
        <dbReference type="ChEBI" id="CHEBI:167609"/>
        <dbReference type="EC" id="2.1.1.57"/>
    </reaction>
</comment>
<dbReference type="Proteomes" id="UP000663852">
    <property type="component" value="Unassembled WGS sequence"/>
</dbReference>
<dbReference type="AlphaFoldDB" id="A0A814PQ13"/>
<dbReference type="EMBL" id="CAJNOJ010000100">
    <property type="protein sequence ID" value="CAF1109102.1"/>
    <property type="molecule type" value="Genomic_DNA"/>
</dbReference>
<comment type="subcellular location">
    <subcellularLocation>
        <location evidence="1">Nucleus</location>
    </subcellularLocation>
</comment>
<evidence type="ECO:0000256" key="1">
    <source>
        <dbReference type="RuleBase" id="RU368012"/>
    </source>
</evidence>
<keyword evidence="1" id="KW-0507">mRNA processing</keyword>
<comment type="function">
    <text evidence="1">S-adenosyl-L-methionine-dependent methyltransferase that mediates RNA cap1 2'-O-ribose methylation to the 5'-cap structure of RNAs. Methylates the ribose of the first nucleotide of a m(7)GpppG-capped mRNA to produce m(7)GpppNmp (cap1).</text>
</comment>
<evidence type="ECO:0000313" key="4">
    <source>
        <dbReference type="Proteomes" id="UP000663852"/>
    </source>
</evidence>
<dbReference type="GO" id="GO:0006370">
    <property type="term" value="P:7-methylguanosine mRNA capping"/>
    <property type="evidence" value="ECO:0007669"/>
    <property type="project" value="UniProtKB-UniRule"/>
</dbReference>
<dbReference type="EC" id="2.1.1.57" evidence="1"/>
<keyword evidence="1" id="KW-0539">Nucleus</keyword>
<organism evidence="3 4">
    <name type="scientific">Adineta ricciae</name>
    <name type="common">Rotifer</name>
    <dbReference type="NCBI Taxonomy" id="249248"/>
    <lineage>
        <taxon>Eukaryota</taxon>
        <taxon>Metazoa</taxon>
        <taxon>Spiralia</taxon>
        <taxon>Gnathifera</taxon>
        <taxon>Rotifera</taxon>
        <taxon>Eurotatoria</taxon>
        <taxon>Bdelloidea</taxon>
        <taxon>Adinetida</taxon>
        <taxon>Adinetidae</taxon>
        <taxon>Adineta</taxon>
    </lineage>
</organism>
<feature type="domain" description="Ribosomal RNA methyltransferase FtsJ" evidence="2">
    <location>
        <begin position="32"/>
        <end position="95"/>
    </location>
</feature>
<dbReference type="Pfam" id="PF01728">
    <property type="entry name" value="FtsJ"/>
    <property type="match status" value="1"/>
</dbReference>
<comment type="caution">
    <text evidence="3">The sequence shown here is derived from an EMBL/GenBank/DDBJ whole genome shotgun (WGS) entry which is preliminary data.</text>
</comment>
<proteinExistence type="predicted"/>
<dbReference type="OrthoDB" id="10251234at2759"/>
<gene>
    <name evidence="3" type="ORF">EDS130_LOCUS20409</name>
</gene>
<dbReference type="GO" id="GO:0005634">
    <property type="term" value="C:nucleus"/>
    <property type="evidence" value="ECO:0007669"/>
    <property type="project" value="UniProtKB-SubCell"/>
</dbReference>
<keyword evidence="1" id="KW-0506">mRNA capping</keyword>
<dbReference type="PANTHER" id="PTHR16121:SF0">
    <property type="entry name" value="CAP-SPECIFIC MRNA (NUCLEOSIDE-2'-O-)-METHYLTRANSFERASE 1"/>
    <property type="match status" value="1"/>
</dbReference>
<dbReference type="PANTHER" id="PTHR16121">
    <property type="entry name" value="CAP-SPECIFIC MRNA (NUCLEOSIDE-2'-O-)-METHYLTRANSFERASE 1-RELATED"/>
    <property type="match status" value="1"/>
</dbReference>
<sequence length="234" mass="27600">MTMTKEYPRCHFLPMDQKINRRYLEQYNKRQMLIACRNALTNIHENGHFICKLTDTLTRFTTGLIYLLYRSFKSICILRPFTLDPSSSERFLVCYQLQSPVNQSIIKHLDDLLLRYEKTEDILEVVPVKCLIEPEFQQYIADTSQRLLQREIEGLDKYLWLVENGQDRKIDLTMSNEDLNEAHDCVTVEPDSGIELPFGWIKQWRATKLDRTIVILVAIKADQISMAYIMIMQI</sequence>
<dbReference type="GO" id="GO:0003676">
    <property type="term" value="F:nucleic acid binding"/>
    <property type="evidence" value="ECO:0007669"/>
    <property type="project" value="UniProtKB-UniRule"/>
</dbReference>
<keyword evidence="1" id="KW-0808">Transferase</keyword>
<keyword evidence="1" id="KW-0489">Methyltransferase</keyword>